<evidence type="ECO:0000313" key="2">
    <source>
        <dbReference type="EMBL" id="KAE8337709.1"/>
    </source>
</evidence>
<protein>
    <submittedName>
        <fullName evidence="2">Uncharacterized protein</fullName>
    </submittedName>
</protein>
<dbReference type="EMBL" id="ML737176">
    <property type="protein sequence ID" value="KAE8337709.1"/>
    <property type="molecule type" value="Genomic_DNA"/>
</dbReference>
<dbReference type="AlphaFoldDB" id="A0A5N6XZW2"/>
<dbReference type="Proteomes" id="UP000325558">
    <property type="component" value="Unassembled WGS sequence"/>
</dbReference>
<organism evidence="2">
    <name type="scientific">Aspergillus arachidicola</name>
    <dbReference type="NCBI Taxonomy" id="656916"/>
    <lineage>
        <taxon>Eukaryota</taxon>
        <taxon>Fungi</taxon>
        <taxon>Dikarya</taxon>
        <taxon>Ascomycota</taxon>
        <taxon>Pezizomycotina</taxon>
        <taxon>Eurotiomycetes</taxon>
        <taxon>Eurotiomycetidae</taxon>
        <taxon>Eurotiales</taxon>
        <taxon>Aspergillaceae</taxon>
        <taxon>Aspergillus</taxon>
        <taxon>Aspergillus subgen. Circumdati</taxon>
    </lineage>
</organism>
<sequence>MNCEAHIHQKLICLAFPFFPFITLPFSLSVDMILRCEEAHKCELRSKRYEAT</sequence>
<accession>A0A5N6XZW2</accession>
<name>A0A5N6XZW2_9EURO</name>
<keyword evidence="1" id="KW-0812">Transmembrane</keyword>
<evidence type="ECO:0000256" key="1">
    <source>
        <dbReference type="SAM" id="Phobius"/>
    </source>
</evidence>
<keyword evidence="1" id="KW-0472">Membrane</keyword>
<proteinExistence type="predicted"/>
<gene>
    <name evidence="2" type="ORF">BDV24DRAFT_139374</name>
</gene>
<keyword evidence="1" id="KW-1133">Transmembrane helix</keyword>
<reference evidence="2" key="1">
    <citation type="submission" date="2019-04" db="EMBL/GenBank/DDBJ databases">
        <title>Friends and foes A comparative genomics study of 23 Aspergillus species from section Flavi.</title>
        <authorList>
            <consortium name="DOE Joint Genome Institute"/>
            <person name="Kjaerbolling I."/>
            <person name="Vesth T."/>
            <person name="Frisvad J.C."/>
            <person name="Nybo J.L."/>
            <person name="Theobald S."/>
            <person name="Kildgaard S."/>
            <person name="Isbrandt T."/>
            <person name="Kuo A."/>
            <person name="Sato A."/>
            <person name="Lyhne E.K."/>
            <person name="Kogle M.E."/>
            <person name="Wiebenga A."/>
            <person name="Kun R.S."/>
            <person name="Lubbers R.J."/>
            <person name="Makela M.R."/>
            <person name="Barry K."/>
            <person name="Chovatia M."/>
            <person name="Clum A."/>
            <person name="Daum C."/>
            <person name="Haridas S."/>
            <person name="He G."/>
            <person name="LaButti K."/>
            <person name="Lipzen A."/>
            <person name="Mondo S."/>
            <person name="Riley R."/>
            <person name="Salamov A."/>
            <person name="Simmons B.A."/>
            <person name="Magnuson J.K."/>
            <person name="Henrissat B."/>
            <person name="Mortensen U.H."/>
            <person name="Larsen T.O."/>
            <person name="Devries R.P."/>
            <person name="Grigoriev I.V."/>
            <person name="Machida M."/>
            <person name="Baker S.E."/>
            <person name="Andersen M.R."/>
        </authorList>
    </citation>
    <scope>NUCLEOTIDE SEQUENCE</scope>
    <source>
        <strain evidence="2">CBS 117612</strain>
    </source>
</reference>
<feature type="transmembrane region" description="Helical" evidence="1">
    <location>
        <begin position="12"/>
        <end position="34"/>
    </location>
</feature>